<dbReference type="InterPro" id="IPR001296">
    <property type="entry name" value="Glyco_trans_1"/>
</dbReference>
<evidence type="ECO:0000259" key="1">
    <source>
        <dbReference type="Pfam" id="PF00534"/>
    </source>
</evidence>
<dbReference type="GO" id="GO:0016757">
    <property type="term" value="F:glycosyltransferase activity"/>
    <property type="evidence" value="ECO:0007669"/>
    <property type="project" value="InterPro"/>
</dbReference>
<dbReference type="AlphaFoldDB" id="A0A0R3MET1"/>
<evidence type="ECO:0008006" key="5">
    <source>
        <dbReference type="Google" id="ProtNLM"/>
    </source>
</evidence>
<feature type="domain" description="Glycosyltransferase subfamily 4-like N-terminal" evidence="2">
    <location>
        <begin position="2"/>
        <end position="154"/>
    </location>
</feature>
<proteinExistence type="predicted"/>
<dbReference type="Gene3D" id="3.40.50.2000">
    <property type="entry name" value="Glycogen Phosphorylase B"/>
    <property type="match status" value="2"/>
</dbReference>
<dbReference type="InterPro" id="IPR028098">
    <property type="entry name" value="Glyco_trans_4-like_N"/>
</dbReference>
<accession>A0A0R3MET1</accession>
<feature type="domain" description="Glycosyl transferase family 1" evidence="1">
    <location>
        <begin position="163"/>
        <end position="328"/>
    </location>
</feature>
<sequence>MKARGYDVGILTFFRGGLLESQVRAAGVDVMCIDRRETPAVTRAEHWTSHAAALFDFVRVFRRDSARLVHFYLPAAYIVGGLTALTARQQNLVMSRRSLNDYQLGHPTAARVERFLHRRMRILTANASAPVSQLVEEGAPPDRTLLLQNGVDTAPFDTAPPRHEMRQRMALDQNALVLVIVANLIPYKGHADLIEALGNIAGRIDRDWVLLVAGRDDGPGKALEERAGELGLGRHIRWLGPVSDIPALLRACDIGILASHQEGSPNSLLEYMAAGLAVVSTKVGGVADIATDNVEALLVPPRDPVALGQAILRLMQDAPLTERLASGGATRVRNRFTLDACVDAYARLYDLMLAEPPLPAEEIARRYRSSWPVRSRTSLSESVHVEAKPREIAVGDKT</sequence>
<name>A0A0R3MET1_9BRAD</name>
<dbReference type="PANTHER" id="PTHR12526">
    <property type="entry name" value="GLYCOSYLTRANSFERASE"/>
    <property type="match status" value="1"/>
</dbReference>
<reference evidence="3 4" key="1">
    <citation type="submission" date="2014-03" db="EMBL/GenBank/DDBJ databases">
        <title>Bradyrhizobium valentinum sp. nov., isolated from effective nodules of Lupinus mariae-josephae, a lupine endemic of basic-lime soils in Eastern Spain.</title>
        <authorList>
            <person name="Duran D."/>
            <person name="Rey L."/>
            <person name="Navarro A."/>
            <person name="Busquets A."/>
            <person name="Imperial J."/>
            <person name="Ruiz-Argueso T."/>
        </authorList>
    </citation>
    <scope>NUCLEOTIDE SEQUENCE [LARGE SCALE GENOMIC DNA]</scope>
    <source>
        <strain evidence="3 4">Ro19</strain>
    </source>
</reference>
<gene>
    <name evidence="3" type="ORF">CQ13_34870</name>
</gene>
<evidence type="ECO:0000313" key="3">
    <source>
        <dbReference type="EMBL" id="KRR18506.1"/>
    </source>
</evidence>
<dbReference type="Pfam" id="PF00534">
    <property type="entry name" value="Glycos_transf_1"/>
    <property type="match status" value="1"/>
</dbReference>
<dbReference type="EMBL" id="LLYA01000194">
    <property type="protein sequence ID" value="KRR18506.1"/>
    <property type="molecule type" value="Genomic_DNA"/>
</dbReference>
<protein>
    <recommendedName>
        <fullName evidence="5">Glycosyl transferase family 1</fullName>
    </recommendedName>
</protein>
<dbReference type="SUPFAM" id="SSF53756">
    <property type="entry name" value="UDP-Glycosyltransferase/glycogen phosphorylase"/>
    <property type="match status" value="1"/>
</dbReference>
<keyword evidence="4" id="KW-1185">Reference proteome</keyword>
<dbReference type="Pfam" id="PF13439">
    <property type="entry name" value="Glyco_transf_4"/>
    <property type="match status" value="1"/>
</dbReference>
<dbReference type="Proteomes" id="UP000052023">
    <property type="component" value="Unassembled WGS sequence"/>
</dbReference>
<organism evidence="3 4">
    <name type="scientific">Bradyrhizobium retamae</name>
    <dbReference type="NCBI Taxonomy" id="1300035"/>
    <lineage>
        <taxon>Bacteria</taxon>
        <taxon>Pseudomonadati</taxon>
        <taxon>Pseudomonadota</taxon>
        <taxon>Alphaproteobacteria</taxon>
        <taxon>Hyphomicrobiales</taxon>
        <taxon>Nitrobacteraceae</taxon>
        <taxon>Bradyrhizobium</taxon>
    </lineage>
</organism>
<evidence type="ECO:0000259" key="2">
    <source>
        <dbReference type="Pfam" id="PF13439"/>
    </source>
</evidence>
<evidence type="ECO:0000313" key="4">
    <source>
        <dbReference type="Proteomes" id="UP000052023"/>
    </source>
</evidence>
<dbReference type="PANTHER" id="PTHR12526:SF623">
    <property type="entry name" value="WABG"/>
    <property type="match status" value="1"/>
</dbReference>
<comment type="caution">
    <text evidence="3">The sequence shown here is derived from an EMBL/GenBank/DDBJ whole genome shotgun (WGS) entry which is preliminary data.</text>
</comment>